<evidence type="ECO:0000256" key="4">
    <source>
        <dbReference type="ARBA" id="ARBA00022759"/>
    </source>
</evidence>
<dbReference type="EC" id="3.1.26.-" evidence="6"/>
<name>A0A7G9FQ99_9FIRM</name>
<evidence type="ECO:0000313" key="8">
    <source>
        <dbReference type="EMBL" id="QNM00731.1"/>
    </source>
</evidence>
<evidence type="ECO:0000256" key="1">
    <source>
        <dbReference type="ARBA" id="ARBA00022517"/>
    </source>
</evidence>
<dbReference type="HAMAP" id="MF_01468">
    <property type="entry name" value="RNase_Mini_III"/>
    <property type="match status" value="1"/>
</dbReference>
<evidence type="ECO:0000256" key="3">
    <source>
        <dbReference type="ARBA" id="ARBA00022722"/>
    </source>
</evidence>
<evidence type="ECO:0000313" key="9">
    <source>
        <dbReference type="Proteomes" id="UP000515819"/>
    </source>
</evidence>
<keyword evidence="6" id="KW-0694">RNA-binding</keyword>
<gene>
    <name evidence="6" type="primary">mrnC</name>
    <name evidence="8" type="ORF">H9Q76_05505</name>
</gene>
<keyword evidence="6" id="KW-0963">Cytoplasm</keyword>
<dbReference type="SUPFAM" id="SSF69065">
    <property type="entry name" value="RNase III domain-like"/>
    <property type="match status" value="1"/>
</dbReference>
<dbReference type="EMBL" id="CP060632">
    <property type="protein sequence ID" value="QNM00731.1"/>
    <property type="molecule type" value="Genomic_DNA"/>
</dbReference>
<dbReference type="InterPro" id="IPR000999">
    <property type="entry name" value="RNase_III_dom"/>
</dbReference>
<evidence type="ECO:0000256" key="6">
    <source>
        <dbReference type="HAMAP-Rule" id="MF_01468"/>
    </source>
</evidence>
<evidence type="ECO:0000256" key="5">
    <source>
        <dbReference type="ARBA" id="ARBA00022801"/>
    </source>
</evidence>
<proteinExistence type="inferred from homology"/>
<dbReference type="AlphaFoldDB" id="A0A7G9FQ99"/>
<evidence type="ECO:0000259" key="7">
    <source>
        <dbReference type="Pfam" id="PF00636"/>
    </source>
</evidence>
<keyword evidence="5 6" id="KW-0378">Hydrolase</keyword>
<evidence type="ECO:0000256" key="2">
    <source>
        <dbReference type="ARBA" id="ARBA00022552"/>
    </source>
</evidence>
<keyword evidence="6" id="KW-0699">rRNA-binding</keyword>
<comment type="subunit">
    <text evidence="6">Homodimer.</text>
</comment>
<keyword evidence="2 6" id="KW-0698">rRNA processing</keyword>
<dbReference type="InterPro" id="IPR036389">
    <property type="entry name" value="RNase_III_sf"/>
</dbReference>
<keyword evidence="6" id="KW-0460">Magnesium</keyword>
<feature type="domain" description="RNase III" evidence="7">
    <location>
        <begin position="19"/>
        <end position="116"/>
    </location>
</feature>
<comment type="function">
    <text evidence="6">Involved in correct processing of both the 5' and 3' ends of 23S rRNA precursor. Processes 30S rRNA precursor transcript even in absence of ribonuclease 3 (Rnc); Rnc processes 30S rRNA into smaller rRNA precursors.</text>
</comment>
<dbReference type="Proteomes" id="UP000515819">
    <property type="component" value="Chromosome"/>
</dbReference>
<accession>A0A7G9FQ99</accession>
<organism evidence="8 9">
    <name type="scientific">Wujia chipingensis</name>
    <dbReference type="NCBI Taxonomy" id="2763670"/>
    <lineage>
        <taxon>Bacteria</taxon>
        <taxon>Bacillati</taxon>
        <taxon>Bacillota</taxon>
        <taxon>Clostridia</taxon>
        <taxon>Lachnospirales</taxon>
        <taxon>Lachnospiraceae</taxon>
        <taxon>Wujia</taxon>
    </lineage>
</organism>
<dbReference type="PANTHER" id="PTHR34276:SF1">
    <property type="entry name" value="MINI-RIBONUCLEASE 3"/>
    <property type="match status" value="1"/>
</dbReference>
<dbReference type="GO" id="GO:0004525">
    <property type="term" value="F:ribonuclease III activity"/>
    <property type="evidence" value="ECO:0007669"/>
    <property type="project" value="InterPro"/>
</dbReference>
<protein>
    <recommendedName>
        <fullName evidence="6">Mini-ribonuclease 3</fullName>
        <shortName evidence="6">Mini-3</shortName>
        <shortName evidence="6">Mini-RNase 3</shortName>
        <ecNumber evidence="6">3.1.26.-</ecNumber>
    </recommendedName>
    <alternativeName>
        <fullName evidence="6">Mini-RNase III</fullName>
        <shortName evidence="6">Mini-III</shortName>
    </alternativeName>
</protein>
<comment type="subcellular location">
    <subcellularLocation>
        <location evidence="6">Cytoplasm</location>
    </subcellularLocation>
</comment>
<sequence length="138" mass="16037">MEESVKTEQVNAYQYSPLALAYMGDSILDLLVKKYFVTHSNMQPHKYHVEVSKIVKAVNQADYIDQIMEELSEDELDVYKRGRNTNTHSKAKNATMGQYRKATGLEALYGYLYLKGDMDRLQYFVDGMIRQYLESKES</sequence>
<dbReference type="InterPro" id="IPR008226">
    <property type="entry name" value="Mini3_fam"/>
</dbReference>
<keyword evidence="4 6" id="KW-0255">Endonuclease</keyword>
<dbReference type="RefSeq" id="WP_249321805.1">
    <property type="nucleotide sequence ID" value="NZ_CP060632.1"/>
</dbReference>
<keyword evidence="9" id="KW-1185">Reference proteome</keyword>
<dbReference type="KEGG" id="wcp:H9Q76_05505"/>
<dbReference type="PANTHER" id="PTHR34276">
    <property type="entry name" value="MINI-RIBONUCLEASE 3"/>
    <property type="match status" value="1"/>
</dbReference>
<dbReference type="PIRSF" id="PIRSF005520">
    <property type="entry name" value="UCP005520"/>
    <property type="match status" value="1"/>
</dbReference>
<dbReference type="Pfam" id="PF00636">
    <property type="entry name" value="Ribonuclease_3"/>
    <property type="match status" value="1"/>
</dbReference>
<comment type="cofactor">
    <cofactor evidence="6">
        <name>Mg(2+)</name>
        <dbReference type="ChEBI" id="CHEBI:18420"/>
    </cofactor>
</comment>
<comment type="similarity">
    <text evidence="6">Belongs to the MrnC RNase family.</text>
</comment>
<dbReference type="GO" id="GO:0005737">
    <property type="term" value="C:cytoplasm"/>
    <property type="evidence" value="ECO:0007669"/>
    <property type="project" value="UniProtKB-SubCell"/>
</dbReference>
<keyword evidence="3 6" id="KW-0540">Nuclease</keyword>
<reference evidence="8 9" key="1">
    <citation type="submission" date="2020-08" db="EMBL/GenBank/DDBJ databases">
        <authorList>
            <person name="Liu C."/>
            <person name="Sun Q."/>
        </authorList>
    </citation>
    <scope>NUCLEOTIDE SEQUENCE [LARGE SCALE GENOMIC DNA]</scope>
    <source>
        <strain evidence="8 9">NSJ-4</strain>
    </source>
</reference>
<dbReference type="Gene3D" id="1.10.1520.10">
    <property type="entry name" value="Ribonuclease III domain"/>
    <property type="match status" value="1"/>
</dbReference>
<feature type="active site" evidence="6">
    <location>
        <position position="25"/>
    </location>
</feature>
<dbReference type="GO" id="GO:0019843">
    <property type="term" value="F:rRNA binding"/>
    <property type="evidence" value="ECO:0007669"/>
    <property type="project" value="UniProtKB-UniRule"/>
</dbReference>
<keyword evidence="1 6" id="KW-0690">Ribosome biogenesis</keyword>
<dbReference type="GO" id="GO:0006364">
    <property type="term" value="P:rRNA processing"/>
    <property type="evidence" value="ECO:0007669"/>
    <property type="project" value="UniProtKB-UniRule"/>
</dbReference>